<evidence type="ECO:0000259" key="6">
    <source>
        <dbReference type="PROSITE" id="PS50901"/>
    </source>
</evidence>
<dbReference type="PATRIC" id="fig|1502.177.peg.3845"/>
<geneLocation type="plasmid" evidence="7 8">
    <name>pJFP838D</name>
</geneLocation>
<dbReference type="InterPro" id="IPR003593">
    <property type="entry name" value="AAA+_ATPase"/>
</dbReference>
<feature type="coiled-coil region" evidence="4">
    <location>
        <begin position="492"/>
        <end position="519"/>
    </location>
</feature>
<dbReference type="InterPro" id="IPR025662">
    <property type="entry name" value="Sigma_54_int_dom_ATP-bd_1"/>
</dbReference>
<evidence type="ECO:0000256" key="5">
    <source>
        <dbReference type="SAM" id="Phobius"/>
    </source>
</evidence>
<gene>
    <name evidence="7" type="ORF">JFP838_pD0059</name>
</gene>
<dbReference type="Gene3D" id="3.40.50.300">
    <property type="entry name" value="P-loop containing nucleotide triphosphate hydrolases"/>
    <property type="match status" value="1"/>
</dbReference>
<name>A0A140GPX3_CLOPF</name>
<feature type="transmembrane region" description="Helical" evidence="5">
    <location>
        <begin position="51"/>
        <end position="67"/>
    </location>
</feature>
<dbReference type="PROSITE" id="PS00675">
    <property type="entry name" value="SIGMA54_INTERACT_1"/>
    <property type="match status" value="1"/>
</dbReference>
<organism evidence="7 8">
    <name type="scientific">Clostridium perfringens</name>
    <dbReference type="NCBI Taxonomy" id="1502"/>
    <lineage>
        <taxon>Bacteria</taxon>
        <taxon>Bacillati</taxon>
        <taxon>Bacillota</taxon>
        <taxon>Clostridia</taxon>
        <taxon>Eubacteriales</taxon>
        <taxon>Clostridiaceae</taxon>
        <taxon>Clostridium</taxon>
    </lineage>
</organism>
<keyword evidence="4" id="KW-0175">Coiled coil</keyword>
<evidence type="ECO:0000256" key="1">
    <source>
        <dbReference type="ARBA" id="ARBA00022741"/>
    </source>
</evidence>
<dbReference type="SUPFAM" id="SSF52540">
    <property type="entry name" value="P-loop containing nucleoside triphosphate hydrolases"/>
    <property type="match status" value="1"/>
</dbReference>
<keyword evidence="5" id="KW-0812">Transmembrane</keyword>
<dbReference type="PANTHER" id="PTHR22683">
    <property type="entry name" value="SPORULATION PROTEIN RELATED"/>
    <property type="match status" value="1"/>
</dbReference>
<dbReference type="SMART" id="SM00382">
    <property type="entry name" value="AAA"/>
    <property type="match status" value="1"/>
</dbReference>
<dbReference type="AlphaFoldDB" id="A0A140GPX3"/>
<dbReference type="InterPro" id="IPR027417">
    <property type="entry name" value="P-loop_NTPase"/>
</dbReference>
<keyword evidence="2 3" id="KW-0067">ATP-binding</keyword>
<dbReference type="GO" id="GO:0003677">
    <property type="term" value="F:DNA binding"/>
    <property type="evidence" value="ECO:0007669"/>
    <property type="project" value="InterPro"/>
</dbReference>
<sequence length="532" mass="61167">MIFLSSDWEKKVNQEIENGLNAIINEIANVLRIFFFRVGLGFKKSWKNKKLFIGFFLSFLIPTVARIKSDYFLVDTKFYFKIIYFSTFIAPLFYMAIISFVNRKGDKVEEEFKKAFEEMGFIDISGNTPKLINIKHDELTGIDQYFFKTFIPLDDWQPKARLMESRLNKTIFEIIQGVDKQTVQMNALEGSVKVSEKLLWSNDLIREEGVLNFGKSISSEIKIDLDEQPHVLVAGQTGSGKSVLMRCLLWQVYCQGADVYMIDFKAGVEFGLDYEKIGKVMTEVDETLKLLETLIVENTDRLKKFREAKVKNLKEYNKKFKTHLKRKVVFIDEMAQLMDSSGVDKETKAKLEKISYCIATLARTARASGINLVLGAQRPDANVMNGQIKNNVTVRVCGRFADGPVSEIVLGNNKAKKLPEIKGRFLFKVDANTIEFQAYYFNDDKDFKPEQVERQKSQDEFISIKSSDDDLIIEDAPVENISVVENKSFDEIKQEIDVNKDLKQEKQDVNKELKSKNKTDILSSKDWDASNF</sequence>
<evidence type="ECO:0000313" key="8">
    <source>
        <dbReference type="Proteomes" id="UP000070260"/>
    </source>
</evidence>
<feature type="domain" description="FtsK" evidence="6">
    <location>
        <begin position="218"/>
        <end position="407"/>
    </location>
</feature>
<evidence type="ECO:0000256" key="4">
    <source>
        <dbReference type="SAM" id="Coils"/>
    </source>
</evidence>
<dbReference type="RefSeq" id="WP_224385447.1">
    <property type="nucleotide sequence ID" value="NZ_CATNXB010000053.1"/>
</dbReference>
<dbReference type="InterPro" id="IPR002543">
    <property type="entry name" value="FtsK_dom"/>
</dbReference>
<keyword evidence="7" id="KW-0614">Plasmid</keyword>
<feature type="binding site" evidence="3">
    <location>
        <begin position="235"/>
        <end position="242"/>
    </location>
    <ligand>
        <name>ATP</name>
        <dbReference type="ChEBI" id="CHEBI:30616"/>
    </ligand>
</feature>
<dbReference type="EMBL" id="CP013039">
    <property type="protein sequence ID" value="AMN30582.1"/>
    <property type="molecule type" value="Genomic_DNA"/>
</dbReference>
<keyword evidence="5" id="KW-1133">Transmembrane helix</keyword>
<dbReference type="PROSITE" id="PS50901">
    <property type="entry name" value="FTSK"/>
    <property type="match status" value="1"/>
</dbReference>
<accession>A0A140GPX3</accession>
<dbReference type="InterPro" id="IPR050206">
    <property type="entry name" value="FtsK/SpoIIIE/SftA"/>
</dbReference>
<evidence type="ECO:0000256" key="3">
    <source>
        <dbReference type="PROSITE-ProRule" id="PRU00289"/>
    </source>
</evidence>
<feature type="transmembrane region" description="Helical" evidence="5">
    <location>
        <begin position="79"/>
        <end position="101"/>
    </location>
</feature>
<evidence type="ECO:0000256" key="2">
    <source>
        <dbReference type="ARBA" id="ARBA00022840"/>
    </source>
</evidence>
<reference evidence="7 8" key="1">
    <citation type="journal article" date="2016" name="PLoS ONE">
        <title>Plasmid Characterization and Chromosome Analysis of Two netF+ Clostridium perfringens Isolates Associated with Foal and Canine Necrotizing Enteritis.</title>
        <authorList>
            <person name="Mehdizadeh Gohari I."/>
            <person name="Kropinski A.M."/>
            <person name="Weese S.J."/>
            <person name="Parreira V.R."/>
            <person name="Whitehead A.E."/>
            <person name="Boerlin P."/>
            <person name="Prescott J.F."/>
        </authorList>
    </citation>
    <scope>NUCLEOTIDE SEQUENCE [LARGE SCALE GENOMIC DNA]</scope>
    <source>
        <strain evidence="7 8">JP838</strain>
        <plasmid evidence="8">Plasmid pJFP838D</plasmid>
    </source>
</reference>
<dbReference type="GO" id="GO:0005524">
    <property type="term" value="F:ATP binding"/>
    <property type="evidence" value="ECO:0007669"/>
    <property type="project" value="UniProtKB-UniRule"/>
</dbReference>
<dbReference type="PANTHER" id="PTHR22683:SF1">
    <property type="entry name" value="TYPE VII SECRETION SYSTEM PROTEIN ESSC"/>
    <property type="match status" value="1"/>
</dbReference>
<dbReference type="Pfam" id="PF01580">
    <property type="entry name" value="FtsK_SpoIIIE"/>
    <property type="match status" value="1"/>
</dbReference>
<proteinExistence type="predicted"/>
<evidence type="ECO:0000313" key="7">
    <source>
        <dbReference type="EMBL" id="AMN30582.1"/>
    </source>
</evidence>
<protein>
    <submittedName>
        <fullName evidence="7">TcpA</fullName>
    </submittedName>
</protein>
<keyword evidence="5" id="KW-0472">Membrane</keyword>
<dbReference type="Proteomes" id="UP000070260">
    <property type="component" value="Plasmid pJFP838D"/>
</dbReference>
<keyword evidence="1 3" id="KW-0547">Nucleotide-binding</keyword>